<name>A0A2J7QW78_9NEOP</name>
<evidence type="ECO:0000313" key="11">
    <source>
        <dbReference type="Proteomes" id="UP000235965"/>
    </source>
</evidence>
<keyword evidence="7" id="KW-0325">Glycoprotein</keyword>
<dbReference type="AlphaFoldDB" id="A0A2J7QW78"/>
<evidence type="ECO:0000256" key="3">
    <source>
        <dbReference type="ARBA" id="ARBA00022692"/>
    </source>
</evidence>
<organism evidence="10 11">
    <name type="scientific">Cryptotermes secundus</name>
    <dbReference type="NCBI Taxonomy" id="105785"/>
    <lineage>
        <taxon>Eukaryota</taxon>
        <taxon>Metazoa</taxon>
        <taxon>Ecdysozoa</taxon>
        <taxon>Arthropoda</taxon>
        <taxon>Hexapoda</taxon>
        <taxon>Insecta</taxon>
        <taxon>Pterygota</taxon>
        <taxon>Neoptera</taxon>
        <taxon>Polyneoptera</taxon>
        <taxon>Dictyoptera</taxon>
        <taxon>Blattodea</taxon>
        <taxon>Blattoidea</taxon>
        <taxon>Termitoidae</taxon>
        <taxon>Kalotermitidae</taxon>
        <taxon>Cryptotermitinae</taxon>
        <taxon>Cryptotermes</taxon>
    </lineage>
</organism>
<dbReference type="InterPro" id="IPR050975">
    <property type="entry name" value="Sleep_regulator"/>
</dbReference>
<keyword evidence="3 9" id="KW-0812">Transmembrane</keyword>
<evidence type="ECO:0000256" key="9">
    <source>
        <dbReference type="SAM" id="Phobius"/>
    </source>
</evidence>
<protein>
    <submittedName>
        <fullName evidence="10">Uncharacterized protein</fullName>
    </submittedName>
</protein>
<evidence type="ECO:0000256" key="5">
    <source>
        <dbReference type="ARBA" id="ARBA00022989"/>
    </source>
</evidence>
<dbReference type="PANTHER" id="PTHR33562">
    <property type="entry name" value="ATILLA, ISOFORM B-RELATED-RELATED"/>
    <property type="match status" value="1"/>
</dbReference>
<keyword evidence="5 9" id="KW-1133">Transmembrane helix</keyword>
<evidence type="ECO:0000256" key="7">
    <source>
        <dbReference type="ARBA" id="ARBA00023180"/>
    </source>
</evidence>
<sequence>MAGLSVYCFSCNSRNDAKCGDPFSGHRLPYADCSGSYFRTLINDATINFTDVQDAFRSYPAEVHGNATCQKLVLNYGSGNVTFRTCSVGKLNGAETCHMHMKNFLSENVLFCEQCQQNLCNMSNAAHSNFLVLFMTSCTAVFMMSLSFHNVP</sequence>
<proteinExistence type="predicted"/>
<evidence type="ECO:0000256" key="8">
    <source>
        <dbReference type="ARBA" id="ARBA00023288"/>
    </source>
</evidence>
<gene>
    <name evidence="10" type="ORF">B7P43_G04332</name>
</gene>
<accession>A0A2J7QW78</accession>
<dbReference type="Proteomes" id="UP000235965">
    <property type="component" value="Unassembled WGS sequence"/>
</dbReference>
<reference evidence="10 11" key="1">
    <citation type="submission" date="2017-12" db="EMBL/GenBank/DDBJ databases">
        <title>Hemimetabolous genomes reveal molecular basis of termite eusociality.</title>
        <authorList>
            <person name="Harrison M.C."/>
            <person name="Jongepier E."/>
            <person name="Robertson H.M."/>
            <person name="Arning N."/>
            <person name="Bitard-Feildel T."/>
            <person name="Chao H."/>
            <person name="Childers C.P."/>
            <person name="Dinh H."/>
            <person name="Doddapaneni H."/>
            <person name="Dugan S."/>
            <person name="Gowin J."/>
            <person name="Greiner C."/>
            <person name="Han Y."/>
            <person name="Hu H."/>
            <person name="Hughes D.S.T."/>
            <person name="Huylmans A.-K."/>
            <person name="Kemena C."/>
            <person name="Kremer L.P.M."/>
            <person name="Lee S.L."/>
            <person name="Lopez-Ezquerra A."/>
            <person name="Mallet L."/>
            <person name="Monroy-Kuhn J.M."/>
            <person name="Moser A."/>
            <person name="Murali S.C."/>
            <person name="Muzny D.M."/>
            <person name="Otani S."/>
            <person name="Piulachs M.-D."/>
            <person name="Poelchau M."/>
            <person name="Qu J."/>
            <person name="Schaub F."/>
            <person name="Wada-Katsumata A."/>
            <person name="Worley K.C."/>
            <person name="Xie Q."/>
            <person name="Ylla G."/>
            <person name="Poulsen M."/>
            <person name="Gibbs R.A."/>
            <person name="Schal C."/>
            <person name="Richards S."/>
            <person name="Belles X."/>
            <person name="Korb J."/>
            <person name="Bornberg-Bauer E."/>
        </authorList>
    </citation>
    <scope>NUCLEOTIDE SEQUENCE [LARGE SCALE GENOMIC DNA]</scope>
    <source>
        <tissue evidence="10">Whole body</tissue>
    </source>
</reference>
<evidence type="ECO:0000256" key="1">
    <source>
        <dbReference type="ARBA" id="ARBA00004589"/>
    </source>
</evidence>
<evidence type="ECO:0000256" key="2">
    <source>
        <dbReference type="ARBA" id="ARBA00022622"/>
    </source>
</evidence>
<evidence type="ECO:0000256" key="4">
    <source>
        <dbReference type="ARBA" id="ARBA00022729"/>
    </source>
</evidence>
<dbReference type="GO" id="GO:0098552">
    <property type="term" value="C:side of membrane"/>
    <property type="evidence" value="ECO:0007669"/>
    <property type="project" value="UniProtKB-KW"/>
</dbReference>
<dbReference type="OrthoDB" id="6582325at2759"/>
<feature type="transmembrane region" description="Helical" evidence="9">
    <location>
        <begin position="130"/>
        <end position="148"/>
    </location>
</feature>
<dbReference type="GO" id="GO:0032222">
    <property type="term" value="P:regulation of synaptic transmission, cholinergic"/>
    <property type="evidence" value="ECO:0007669"/>
    <property type="project" value="InterPro"/>
</dbReference>
<keyword evidence="8" id="KW-0449">Lipoprotein</keyword>
<dbReference type="EMBL" id="NEVH01009767">
    <property type="protein sequence ID" value="PNF32831.1"/>
    <property type="molecule type" value="Genomic_DNA"/>
</dbReference>
<dbReference type="Pfam" id="PF17064">
    <property type="entry name" value="QVR"/>
    <property type="match status" value="1"/>
</dbReference>
<keyword evidence="11" id="KW-1185">Reference proteome</keyword>
<dbReference type="GO" id="GO:0030431">
    <property type="term" value="P:sleep"/>
    <property type="evidence" value="ECO:0007669"/>
    <property type="project" value="InterPro"/>
</dbReference>
<keyword evidence="2" id="KW-0336">GPI-anchor</keyword>
<dbReference type="InParanoid" id="A0A2J7QW78"/>
<keyword evidence="4" id="KW-0732">Signal</keyword>
<evidence type="ECO:0000313" key="10">
    <source>
        <dbReference type="EMBL" id="PNF32831.1"/>
    </source>
</evidence>
<comment type="subcellular location">
    <subcellularLocation>
        <location evidence="1">Membrane</location>
        <topology evidence="1">Lipid-anchor</topology>
        <topology evidence="1">GPI-anchor</topology>
    </subcellularLocation>
</comment>
<keyword evidence="6 9" id="KW-0472">Membrane</keyword>
<evidence type="ECO:0000256" key="6">
    <source>
        <dbReference type="ARBA" id="ARBA00023136"/>
    </source>
</evidence>
<dbReference type="InterPro" id="IPR031424">
    <property type="entry name" value="QVR-like"/>
</dbReference>
<comment type="caution">
    <text evidence="10">The sequence shown here is derived from an EMBL/GenBank/DDBJ whole genome shotgun (WGS) entry which is preliminary data.</text>
</comment>